<keyword evidence="2" id="KW-1185">Reference proteome</keyword>
<dbReference type="KEGG" id="pco:PHACADRAFT_253290"/>
<accession>K5VXF7</accession>
<reference evidence="1 2" key="1">
    <citation type="journal article" date="2012" name="BMC Genomics">
        <title>Comparative genomics of the white-rot fungi, Phanerochaete carnosa and P. chrysosporium, to elucidate the genetic basis of the distinct wood types they colonize.</title>
        <authorList>
            <person name="Suzuki H."/>
            <person name="MacDonald J."/>
            <person name="Syed K."/>
            <person name="Salamov A."/>
            <person name="Hori C."/>
            <person name="Aerts A."/>
            <person name="Henrissat B."/>
            <person name="Wiebenga A."/>
            <person name="vanKuyk P.A."/>
            <person name="Barry K."/>
            <person name="Lindquist E."/>
            <person name="LaButti K."/>
            <person name="Lapidus A."/>
            <person name="Lucas S."/>
            <person name="Coutinho P."/>
            <person name="Gong Y."/>
            <person name="Samejima M."/>
            <person name="Mahadevan R."/>
            <person name="Abou-Zaid M."/>
            <person name="de Vries R.P."/>
            <person name="Igarashi K."/>
            <person name="Yadav J.S."/>
            <person name="Grigoriev I.V."/>
            <person name="Master E.R."/>
        </authorList>
    </citation>
    <scope>NUCLEOTIDE SEQUENCE [LARGE SCALE GENOMIC DNA]</scope>
    <source>
        <strain evidence="1 2">HHB-10118-sp</strain>
    </source>
</reference>
<name>K5VXF7_PHACS</name>
<organism evidence="1 2">
    <name type="scientific">Phanerochaete carnosa (strain HHB-10118-sp)</name>
    <name type="common">White-rot fungus</name>
    <name type="synonym">Peniophora carnosa</name>
    <dbReference type="NCBI Taxonomy" id="650164"/>
    <lineage>
        <taxon>Eukaryota</taxon>
        <taxon>Fungi</taxon>
        <taxon>Dikarya</taxon>
        <taxon>Basidiomycota</taxon>
        <taxon>Agaricomycotina</taxon>
        <taxon>Agaricomycetes</taxon>
        <taxon>Polyporales</taxon>
        <taxon>Phanerochaetaceae</taxon>
        <taxon>Phanerochaete</taxon>
    </lineage>
</organism>
<dbReference type="HOGENOM" id="CLU_1806894_0_0_1"/>
<sequence length="143" mass="16643">MMHRKHRNSKELSRLTFIPAPSVVVACRHDVSVEICETPSYDTVLCTLTARKTRREQLHCPTTTTVQASDVYIYHALVVPQLPQRQVGKMMRGKRSTFEEMYYFMQIGIFRSHEVLRRVESREHLLTLTSACTVRFTQASDLR</sequence>
<dbReference type="EMBL" id="JH930471">
    <property type="protein sequence ID" value="EKM56258.1"/>
    <property type="molecule type" value="Genomic_DNA"/>
</dbReference>
<protein>
    <submittedName>
        <fullName evidence="1">Uncharacterized protein</fullName>
    </submittedName>
</protein>
<dbReference type="Proteomes" id="UP000008370">
    <property type="component" value="Unassembled WGS sequence"/>
</dbReference>
<proteinExistence type="predicted"/>
<dbReference type="AlphaFoldDB" id="K5VXF7"/>
<evidence type="ECO:0000313" key="2">
    <source>
        <dbReference type="Proteomes" id="UP000008370"/>
    </source>
</evidence>
<dbReference type="GeneID" id="18915731"/>
<dbReference type="InParanoid" id="K5VXF7"/>
<gene>
    <name evidence="1" type="ORF">PHACADRAFT_253290</name>
</gene>
<evidence type="ECO:0000313" key="1">
    <source>
        <dbReference type="EMBL" id="EKM56258.1"/>
    </source>
</evidence>
<dbReference type="RefSeq" id="XP_007394113.1">
    <property type="nucleotide sequence ID" value="XM_007394051.1"/>
</dbReference>
<dbReference type="PROSITE" id="PS51257">
    <property type="entry name" value="PROKAR_LIPOPROTEIN"/>
    <property type="match status" value="1"/>
</dbReference>